<dbReference type="CDD" id="cd05301">
    <property type="entry name" value="GDH"/>
    <property type="match status" value="1"/>
</dbReference>
<dbReference type="PROSITE" id="PS00065">
    <property type="entry name" value="D_2_HYDROXYACID_DH_1"/>
    <property type="match status" value="1"/>
</dbReference>
<dbReference type="Pfam" id="PF00389">
    <property type="entry name" value="2-Hacid_dh"/>
    <property type="match status" value="1"/>
</dbReference>
<dbReference type="InterPro" id="IPR050223">
    <property type="entry name" value="D-isomer_2-hydroxyacid_DH"/>
</dbReference>
<reference evidence="6" key="1">
    <citation type="journal article" date="2014" name="Int. J. Syst. Evol. Microbiol.">
        <title>Complete genome sequence of Corynebacterium casei LMG S-19264T (=DSM 44701T), isolated from a smear-ripened cheese.</title>
        <authorList>
            <consortium name="US DOE Joint Genome Institute (JGI-PGF)"/>
            <person name="Walter F."/>
            <person name="Albersmeier A."/>
            <person name="Kalinowski J."/>
            <person name="Ruckert C."/>
        </authorList>
    </citation>
    <scope>NUCLEOTIDE SEQUENCE</scope>
    <source>
        <strain evidence="6">CGMCC 1.12360</strain>
    </source>
</reference>
<dbReference type="InterPro" id="IPR036291">
    <property type="entry name" value="NAD(P)-bd_dom_sf"/>
</dbReference>
<dbReference type="SUPFAM" id="SSF52283">
    <property type="entry name" value="Formate/glycerate dehydrogenase catalytic domain-like"/>
    <property type="match status" value="1"/>
</dbReference>
<evidence type="ECO:0000313" key="7">
    <source>
        <dbReference type="Proteomes" id="UP000602050"/>
    </source>
</evidence>
<feature type="domain" description="D-isomer specific 2-hydroxyacid dehydrogenase NAD-binding" evidence="5">
    <location>
        <begin position="105"/>
        <end position="284"/>
    </location>
</feature>
<accession>A0A8J3EID6</accession>
<sequence length="326" mass="36485">MKKKVIVYRKIHSDLLERLQRHFHTVVISPDDSDAFYAELKTADGLIGSHLQVDNQLLDRAPNLKLVSNISVGYDNLDLEEMNKRGIMATNTPGVLTDTTADTIFGLMLAAARRFTELDNYVKSGQWTGKLSEEYFGVDVHHKTLGIIGMGRIGTAIAERGRFGFRMNILYYNRSRNKEAEEWLQAEYVSLRELLEQSDFVCVMAPLTEETVHLIGKEEFALMKPTAVFVNGSRGKLVDEEALVDALQNGKIRAAGLDVYEQEPIDPNHPLLRMNNVVTLPHIGSATAETRYKMAALAVENVIKGLSGELPPGLVNQEVLEMETKR</sequence>
<gene>
    <name evidence="6" type="ORF">GCM10010978_04300</name>
</gene>
<comment type="similarity">
    <text evidence="1 3">Belongs to the D-isomer specific 2-hydroxyacid dehydrogenase family.</text>
</comment>
<feature type="domain" description="D-isomer specific 2-hydroxyacid dehydrogenase catalytic" evidence="4">
    <location>
        <begin position="5"/>
        <end position="316"/>
    </location>
</feature>
<dbReference type="PROSITE" id="PS00671">
    <property type="entry name" value="D_2_HYDROXYACID_DH_3"/>
    <property type="match status" value="1"/>
</dbReference>
<keyword evidence="2 3" id="KW-0560">Oxidoreductase</keyword>
<dbReference type="InterPro" id="IPR006139">
    <property type="entry name" value="D-isomer_2_OHA_DH_cat_dom"/>
</dbReference>
<evidence type="ECO:0000259" key="5">
    <source>
        <dbReference type="Pfam" id="PF02826"/>
    </source>
</evidence>
<dbReference type="Gene3D" id="3.40.50.720">
    <property type="entry name" value="NAD(P)-binding Rossmann-like Domain"/>
    <property type="match status" value="2"/>
</dbReference>
<organism evidence="6 7">
    <name type="scientific">Compostibacillus humi</name>
    <dbReference type="NCBI Taxonomy" id="1245525"/>
    <lineage>
        <taxon>Bacteria</taxon>
        <taxon>Bacillati</taxon>
        <taxon>Bacillota</taxon>
        <taxon>Bacilli</taxon>
        <taxon>Bacillales</taxon>
        <taxon>Bacillaceae</taxon>
        <taxon>Compostibacillus</taxon>
    </lineage>
</organism>
<dbReference type="PANTHER" id="PTHR10996:SF283">
    <property type="entry name" value="GLYOXYLATE_HYDROXYPYRUVATE REDUCTASE B"/>
    <property type="match status" value="1"/>
</dbReference>
<reference evidence="6" key="2">
    <citation type="submission" date="2020-09" db="EMBL/GenBank/DDBJ databases">
        <authorList>
            <person name="Sun Q."/>
            <person name="Zhou Y."/>
        </authorList>
    </citation>
    <scope>NUCLEOTIDE SEQUENCE</scope>
    <source>
        <strain evidence="6">CGMCC 1.12360</strain>
    </source>
</reference>
<dbReference type="SUPFAM" id="SSF51735">
    <property type="entry name" value="NAD(P)-binding Rossmann-fold domains"/>
    <property type="match status" value="1"/>
</dbReference>
<name>A0A8J3EID6_9BACI</name>
<dbReference type="InterPro" id="IPR029753">
    <property type="entry name" value="D-isomer_DH_CS"/>
</dbReference>
<dbReference type="Proteomes" id="UP000602050">
    <property type="component" value="Unassembled WGS sequence"/>
</dbReference>
<evidence type="ECO:0000256" key="3">
    <source>
        <dbReference type="RuleBase" id="RU003719"/>
    </source>
</evidence>
<evidence type="ECO:0000259" key="4">
    <source>
        <dbReference type="Pfam" id="PF00389"/>
    </source>
</evidence>
<dbReference type="GO" id="GO:0030267">
    <property type="term" value="F:glyoxylate reductase (NADPH) activity"/>
    <property type="evidence" value="ECO:0007669"/>
    <property type="project" value="TreeGrafter"/>
</dbReference>
<keyword evidence="7" id="KW-1185">Reference proteome</keyword>
<evidence type="ECO:0000256" key="1">
    <source>
        <dbReference type="ARBA" id="ARBA00005854"/>
    </source>
</evidence>
<dbReference type="RefSeq" id="WP_188390728.1">
    <property type="nucleotide sequence ID" value="NZ_BMEV01000005.1"/>
</dbReference>
<dbReference type="FunFam" id="3.40.50.720:FF:000462">
    <property type="entry name" value="Glyoxylate reductase (NADP+)"/>
    <property type="match status" value="1"/>
</dbReference>
<evidence type="ECO:0000256" key="2">
    <source>
        <dbReference type="ARBA" id="ARBA00023002"/>
    </source>
</evidence>
<comment type="caution">
    <text evidence="6">The sequence shown here is derived from an EMBL/GenBank/DDBJ whole genome shotgun (WGS) entry which is preliminary data.</text>
</comment>
<protein>
    <submittedName>
        <fullName evidence="6">Bifunctional glyoxylate/hydroxypyruvate reductase B</fullName>
    </submittedName>
</protein>
<dbReference type="GO" id="GO:0005829">
    <property type="term" value="C:cytosol"/>
    <property type="evidence" value="ECO:0007669"/>
    <property type="project" value="TreeGrafter"/>
</dbReference>
<dbReference type="EMBL" id="BMEV01000005">
    <property type="protein sequence ID" value="GGH69907.1"/>
    <property type="molecule type" value="Genomic_DNA"/>
</dbReference>
<dbReference type="GO" id="GO:0016618">
    <property type="term" value="F:hydroxypyruvate reductase [NAD(P)H] activity"/>
    <property type="evidence" value="ECO:0007669"/>
    <property type="project" value="TreeGrafter"/>
</dbReference>
<dbReference type="Pfam" id="PF02826">
    <property type="entry name" value="2-Hacid_dh_C"/>
    <property type="match status" value="1"/>
</dbReference>
<dbReference type="GO" id="GO:0051287">
    <property type="term" value="F:NAD binding"/>
    <property type="evidence" value="ECO:0007669"/>
    <property type="project" value="InterPro"/>
</dbReference>
<proteinExistence type="inferred from homology"/>
<dbReference type="InterPro" id="IPR029752">
    <property type="entry name" value="D-isomer_DH_CS1"/>
</dbReference>
<dbReference type="InterPro" id="IPR006140">
    <property type="entry name" value="D-isomer_DH_NAD-bd"/>
</dbReference>
<evidence type="ECO:0000313" key="6">
    <source>
        <dbReference type="EMBL" id="GGH69907.1"/>
    </source>
</evidence>
<dbReference type="PANTHER" id="PTHR10996">
    <property type="entry name" value="2-HYDROXYACID DEHYDROGENASE-RELATED"/>
    <property type="match status" value="1"/>
</dbReference>
<dbReference type="AlphaFoldDB" id="A0A8J3EID6"/>